<feature type="region of interest" description="Disordered" evidence="3">
    <location>
        <begin position="318"/>
        <end position="355"/>
    </location>
</feature>
<keyword evidence="6" id="KW-1185">Reference proteome</keyword>
<dbReference type="GeneID" id="87803749"/>
<dbReference type="AlphaFoldDB" id="A0AAF0XZC1"/>
<organism evidence="5 6">
    <name type="scientific">Vanrija pseudolonga</name>
    <dbReference type="NCBI Taxonomy" id="143232"/>
    <lineage>
        <taxon>Eukaryota</taxon>
        <taxon>Fungi</taxon>
        <taxon>Dikarya</taxon>
        <taxon>Basidiomycota</taxon>
        <taxon>Agaricomycotina</taxon>
        <taxon>Tremellomycetes</taxon>
        <taxon>Trichosporonales</taxon>
        <taxon>Trichosporonaceae</taxon>
        <taxon>Vanrija</taxon>
    </lineage>
</organism>
<name>A0AAF0XZC1_9TREE</name>
<feature type="domain" description="DNA replication factor Cdt1 C-terminal" evidence="4">
    <location>
        <begin position="386"/>
        <end position="481"/>
    </location>
</feature>
<dbReference type="Proteomes" id="UP000827549">
    <property type="component" value="Chromosome 1"/>
</dbReference>
<gene>
    <name evidence="5" type="ORF">LOC62_01G000491</name>
</gene>
<proteinExistence type="inferred from homology"/>
<evidence type="ECO:0000259" key="4">
    <source>
        <dbReference type="Pfam" id="PF16679"/>
    </source>
</evidence>
<feature type="region of interest" description="Disordered" evidence="3">
    <location>
        <begin position="1"/>
        <end position="48"/>
    </location>
</feature>
<feature type="region of interest" description="Disordered" evidence="3">
    <location>
        <begin position="273"/>
        <end position="294"/>
    </location>
</feature>
<protein>
    <recommendedName>
        <fullName evidence="4">DNA replication factor Cdt1 C-terminal domain-containing protein</fullName>
    </recommendedName>
</protein>
<keyword evidence="2" id="KW-0131">Cell cycle</keyword>
<evidence type="ECO:0000256" key="2">
    <source>
        <dbReference type="ARBA" id="ARBA00023306"/>
    </source>
</evidence>
<dbReference type="Gene3D" id="1.10.10.1420">
    <property type="entry name" value="DNA replication factor Cdt1, C-terminal WH domain"/>
    <property type="match status" value="1"/>
</dbReference>
<dbReference type="Pfam" id="PF16679">
    <property type="entry name" value="CDT1_C"/>
    <property type="match status" value="1"/>
</dbReference>
<evidence type="ECO:0000313" key="5">
    <source>
        <dbReference type="EMBL" id="WOO76878.1"/>
    </source>
</evidence>
<dbReference type="EMBL" id="CP086714">
    <property type="protein sequence ID" value="WOO76878.1"/>
    <property type="molecule type" value="Genomic_DNA"/>
</dbReference>
<evidence type="ECO:0000256" key="3">
    <source>
        <dbReference type="SAM" id="MobiDB-lite"/>
    </source>
</evidence>
<accession>A0AAF0XZC1</accession>
<dbReference type="InterPro" id="IPR038090">
    <property type="entry name" value="Cdt1_C_WH_dom_sf"/>
</dbReference>
<dbReference type="RefSeq" id="XP_062622910.1">
    <property type="nucleotide sequence ID" value="XM_062766926.1"/>
</dbReference>
<feature type="region of interest" description="Disordered" evidence="3">
    <location>
        <begin position="499"/>
        <end position="537"/>
    </location>
</feature>
<evidence type="ECO:0000256" key="1">
    <source>
        <dbReference type="ARBA" id="ARBA00008356"/>
    </source>
</evidence>
<feature type="compositionally biased region" description="Polar residues" evidence="3">
    <location>
        <begin position="273"/>
        <end position="285"/>
    </location>
</feature>
<comment type="similarity">
    <text evidence="1">Belongs to the Cdt1 family.</text>
</comment>
<dbReference type="InterPro" id="IPR032054">
    <property type="entry name" value="Cdt1_C"/>
</dbReference>
<reference evidence="5" key="1">
    <citation type="submission" date="2023-10" db="EMBL/GenBank/DDBJ databases">
        <authorList>
            <person name="Noh H."/>
        </authorList>
    </citation>
    <scope>NUCLEOTIDE SEQUENCE</scope>
    <source>
        <strain evidence="5">DUCC4014</strain>
    </source>
</reference>
<evidence type="ECO:0000313" key="6">
    <source>
        <dbReference type="Proteomes" id="UP000827549"/>
    </source>
</evidence>
<sequence length="552" mass="59262">MSGVSVTPRKRTAAAAPLTPETGRKRKAGASSSPMSPLTPLPPSPLVYRGRRLDVDAEALPTTSSPSRTPKGPPAPIPPHLQALLSLHHGLNVALSLHIATHPPILPPHSSTTTQLQLLNLTNYAAIKDTVERTSGRRFGTQELARLAWLWTWDGESLPAESSTKADDNPFIDAAPVTQVAGLSYLITPTRTLDPVTGRRIQSHGIGIELELQPGETRQLLLNGAEGGLGNMGQGGGVRVIGRWNAGAELREEAVRKRLEQWVELHGGYTPTEVQNDQLATPTTRDSGRSTIPPIPLHPLPKLGPAVSAGSLFTLASNTSDSGPGLTSLPKSTSGLSDPFEMKTPPKKPAAKGTLDERRQAMLERVKARFSANKGPTLAAAIKSGAAVIHHKSTAEKQEELKRRSTLSRLESVAEGVWMMFSGPPTASLTSTPRQRRKAILMSEMSEMIVKSSKTPISEAEAQTSLLMLCDLCPFFLICKTVARREWLEMPMQVASFHPQSPGSADPVAALLSSPTTGSPRTLAGPASPGRVRKTGGLREVRERIRRELGQW</sequence>